<evidence type="ECO:0000313" key="3">
    <source>
        <dbReference type="EMBL" id="KQB84652.1"/>
    </source>
</evidence>
<evidence type="ECO:0000259" key="2">
    <source>
        <dbReference type="Pfam" id="PF18957"/>
    </source>
</evidence>
<evidence type="ECO:0000256" key="1">
    <source>
        <dbReference type="SAM" id="SignalP"/>
    </source>
</evidence>
<feature type="domain" description="Long Rib" evidence="2">
    <location>
        <begin position="176"/>
        <end position="255"/>
    </location>
</feature>
<dbReference type="PATRIC" id="fig|1544416.3.peg.1465"/>
<dbReference type="STRING" id="1544416.Cocul_01463"/>
<keyword evidence="4" id="KW-1185">Reference proteome</keyword>
<accession>A0A0Q0YE75</accession>
<dbReference type="Proteomes" id="UP000050517">
    <property type="component" value="Unassembled WGS sequence"/>
</dbReference>
<dbReference type="OrthoDB" id="3268481at2"/>
<feature type="domain" description="Long Rib" evidence="2">
    <location>
        <begin position="66"/>
        <end position="142"/>
    </location>
</feature>
<feature type="domain" description="Long Rib" evidence="2">
    <location>
        <begin position="268"/>
        <end position="354"/>
    </location>
</feature>
<protein>
    <recommendedName>
        <fullName evidence="2">Long Rib domain-containing protein</fullName>
    </recommendedName>
</protein>
<reference evidence="3 4" key="1">
    <citation type="submission" date="2015-10" db="EMBL/GenBank/DDBJ databases">
        <title>Corynebacteirum lowii and Corynebacterium oculi species nova, derived from human clinical disease and and emended description of Corynebacterium mastiditis.</title>
        <authorList>
            <person name="Bernard K."/>
            <person name="Pacheco A.L."/>
            <person name="Mcdougall C."/>
            <person name="Burtx T."/>
            <person name="Weibe D."/>
            <person name="Tyler S."/>
            <person name="Olson A.B."/>
            <person name="Cnockaert M."/>
            <person name="Eguchi H."/>
            <person name="Kuwahara T."/>
            <person name="Nakayama-Imaohji H."/>
            <person name="Boudewijins M."/>
            <person name="Van Hoecke F."/>
            <person name="Bernier A.-M."/>
            <person name="Vandamme P."/>
        </authorList>
    </citation>
    <scope>NUCLEOTIDE SEQUENCE [LARGE SCALE GENOMIC DNA]</scope>
    <source>
        <strain evidence="3 4">NML 130210</strain>
    </source>
</reference>
<gene>
    <name evidence="3" type="ORF">Cocul_01463</name>
</gene>
<dbReference type="EMBL" id="LKST01000002">
    <property type="protein sequence ID" value="KQB84652.1"/>
    <property type="molecule type" value="Genomic_DNA"/>
</dbReference>
<organism evidence="3 4">
    <name type="scientific">Corynebacterium oculi</name>
    <dbReference type="NCBI Taxonomy" id="1544416"/>
    <lineage>
        <taxon>Bacteria</taxon>
        <taxon>Bacillati</taxon>
        <taxon>Actinomycetota</taxon>
        <taxon>Actinomycetes</taxon>
        <taxon>Mycobacteriales</taxon>
        <taxon>Corynebacteriaceae</taxon>
        <taxon>Corynebacterium</taxon>
    </lineage>
</organism>
<name>A0A0Q0YE75_9CORY</name>
<dbReference type="NCBIfam" id="NF038186">
    <property type="entry name" value="YPDG_rpt"/>
    <property type="match status" value="3"/>
</dbReference>
<proteinExistence type="predicted"/>
<feature type="domain" description="Long Rib" evidence="2">
    <location>
        <begin position="364"/>
        <end position="453"/>
    </location>
</feature>
<feature type="chain" id="PRO_5038346430" description="Long Rib domain-containing protein" evidence="1">
    <location>
        <begin position="21"/>
        <end position="453"/>
    </location>
</feature>
<evidence type="ECO:0000313" key="4">
    <source>
        <dbReference type="Proteomes" id="UP000050517"/>
    </source>
</evidence>
<feature type="signal peptide" evidence="1">
    <location>
        <begin position="1"/>
        <end position="20"/>
    </location>
</feature>
<sequence length="453" mass="48237">MRKRVSAAAISFALAGSAFATPLAFAEDEEVPTVEVTEAAEADLTDEAAEVAEETTPRATTTAESATVSLSYGTDNKVEIPWNTEQEFEVEGTVPANAKFIAPEEKVDGWEYKVDEKTGKLTIKAEESRRPGSTLTLPILVSGTRTITQIDVVATVVKGETSQNEGVTFTYPEEFTEIAPGDSATIEPTVEGEIPEGTEFVMNEKNSDGWTFKVDDKGAVTATLPEDAKIGRTWTMGLIAVFPDGTTQEYKVPVKAVASEDSPSKNLELSYEDFEVPFGGEATQEITVEGGELKDATFELVHESYAGLDFAIDSASGELTVKAGEAKRGTGVWVPIKVTYSDGSTAYVVFHATVGAPENPMAEAQENAPAYEDVELAAGESVEVKQSGSVPEGTRYIAPTTEDTDWTVDVAEDGTATVTAPAGTVKGSKLFIPVIVKYIDGSTESVRFTATVK</sequence>
<dbReference type="InterPro" id="IPR044055">
    <property type="entry name" value="RibLong"/>
</dbReference>
<dbReference type="AlphaFoldDB" id="A0A0Q0YE75"/>
<comment type="caution">
    <text evidence="3">The sequence shown here is derived from an EMBL/GenBank/DDBJ whole genome shotgun (WGS) entry which is preliminary data.</text>
</comment>
<dbReference type="RefSeq" id="WP_055122550.1">
    <property type="nucleotide sequence ID" value="NZ_LKST01000002.1"/>
</dbReference>
<keyword evidence="1" id="KW-0732">Signal</keyword>
<dbReference type="Pfam" id="PF18957">
    <property type="entry name" value="RibLong"/>
    <property type="match status" value="4"/>
</dbReference>